<dbReference type="Gene3D" id="3.10.20.30">
    <property type="match status" value="1"/>
</dbReference>
<evidence type="ECO:0000313" key="3">
    <source>
        <dbReference type="EMBL" id="ASJ74113.1"/>
    </source>
</evidence>
<accession>A0A2Z2NRW2</accession>
<dbReference type="InterPro" id="IPR017927">
    <property type="entry name" value="FAD-bd_FR_type"/>
</dbReference>
<dbReference type="PROSITE" id="PS00197">
    <property type="entry name" value="2FE2S_FER_1"/>
    <property type="match status" value="1"/>
</dbReference>
<protein>
    <submittedName>
        <fullName evidence="3">Flavohemoprotein</fullName>
        <ecNumber evidence="3">1.14.12.17</ecNumber>
    </submittedName>
</protein>
<dbReference type="EC" id="1.14.12.17" evidence="3"/>
<proteinExistence type="predicted"/>
<evidence type="ECO:0000313" key="4">
    <source>
        <dbReference type="Proteomes" id="UP000250079"/>
    </source>
</evidence>
<dbReference type="Gene3D" id="2.40.30.10">
    <property type="entry name" value="Translation factors"/>
    <property type="match status" value="1"/>
</dbReference>
<dbReference type="KEGG" id="gai:IMCC3135_20175"/>
<dbReference type="InterPro" id="IPR012675">
    <property type="entry name" value="Beta-grasp_dom_sf"/>
</dbReference>
<dbReference type="OrthoDB" id="9796486at2"/>
<gene>
    <name evidence="3" type="primary">hmp_4</name>
    <name evidence="3" type="ORF">IMCC3135_20175</name>
</gene>
<evidence type="ECO:0000259" key="2">
    <source>
        <dbReference type="PROSITE" id="PS51384"/>
    </source>
</evidence>
<dbReference type="SUPFAM" id="SSF54292">
    <property type="entry name" value="2Fe-2S ferredoxin-like"/>
    <property type="match status" value="1"/>
</dbReference>
<dbReference type="CDD" id="cd00207">
    <property type="entry name" value="fer2"/>
    <property type="match status" value="1"/>
</dbReference>
<dbReference type="Gene3D" id="2.30.110.10">
    <property type="entry name" value="Electron Transport, Fmn-binding Protein, Chain A"/>
    <property type="match status" value="1"/>
</dbReference>
<dbReference type="Pfam" id="PF00970">
    <property type="entry name" value="FAD_binding_6"/>
    <property type="match status" value="1"/>
</dbReference>
<dbReference type="Gene3D" id="3.40.50.80">
    <property type="entry name" value="Nucleotide-binding domain of ferredoxin-NADP reductase (FNR) module"/>
    <property type="match status" value="1"/>
</dbReference>
<dbReference type="Pfam" id="PF00175">
    <property type="entry name" value="NAD_binding_1"/>
    <property type="match status" value="1"/>
</dbReference>
<dbReference type="SUPFAM" id="SSF52343">
    <property type="entry name" value="Ferredoxin reductase-like, C-terminal NADP-linked domain"/>
    <property type="match status" value="1"/>
</dbReference>
<dbReference type="CDD" id="cd06184">
    <property type="entry name" value="flavohem_like_fad_nad_binding"/>
    <property type="match status" value="1"/>
</dbReference>
<organism evidence="3 4">
    <name type="scientific">Granulosicoccus antarcticus IMCC3135</name>
    <dbReference type="NCBI Taxonomy" id="1192854"/>
    <lineage>
        <taxon>Bacteria</taxon>
        <taxon>Pseudomonadati</taxon>
        <taxon>Pseudomonadota</taxon>
        <taxon>Gammaproteobacteria</taxon>
        <taxon>Chromatiales</taxon>
        <taxon>Granulosicoccaceae</taxon>
        <taxon>Granulosicoccus</taxon>
    </lineage>
</organism>
<dbReference type="AlphaFoldDB" id="A0A2Z2NRW2"/>
<dbReference type="SUPFAM" id="SSF63380">
    <property type="entry name" value="Riboflavin synthase domain-like"/>
    <property type="match status" value="1"/>
</dbReference>
<dbReference type="PROSITE" id="PS51384">
    <property type="entry name" value="FAD_FR"/>
    <property type="match status" value="1"/>
</dbReference>
<dbReference type="InterPro" id="IPR001433">
    <property type="entry name" value="OxRdtase_FAD/NAD-bd"/>
</dbReference>
<dbReference type="GO" id="GO:0008941">
    <property type="term" value="F:nitric oxide dioxygenase NAD(P)H activity"/>
    <property type="evidence" value="ECO:0007669"/>
    <property type="project" value="UniProtKB-EC"/>
</dbReference>
<dbReference type="Proteomes" id="UP000250079">
    <property type="component" value="Chromosome"/>
</dbReference>
<dbReference type="PANTHER" id="PTHR42815:SF2">
    <property type="entry name" value="FAD-BINDING, PUTATIVE (AFU_ORTHOLOGUE AFUA_6G07600)-RELATED"/>
    <property type="match status" value="1"/>
</dbReference>
<dbReference type="InterPro" id="IPR001041">
    <property type="entry name" value="2Fe-2S_ferredoxin-type"/>
</dbReference>
<dbReference type="GO" id="GO:0051537">
    <property type="term" value="F:2 iron, 2 sulfur cluster binding"/>
    <property type="evidence" value="ECO:0007669"/>
    <property type="project" value="InterPro"/>
</dbReference>
<feature type="domain" description="2Fe-2S ferredoxin-type" evidence="1">
    <location>
        <begin position="595"/>
        <end position="680"/>
    </location>
</feature>
<dbReference type="SUPFAM" id="SSF50475">
    <property type="entry name" value="FMN-binding split barrel"/>
    <property type="match status" value="1"/>
</dbReference>
<sequence>MNKPTTDSSQDSPFHAGELQIQARTGSLESVAAFARQAIRNFMPDQHRAFFQQLPFLVVGSVDQNGSPWASIVPGKPGFIQSDTPTTLEIAASPLFGDPLSENLLPGKPLGLLGIDITTRRRNRVNVTVASKSTEGFSAQVDQSFGNCPQYIQKRSVDFVRDAGKSGSNDQMTRLQSLDTAARDLITAADTFFVASYAIPRDQPTTEGVDVSHRGGQPGFVKVEGDTLTIPDYPGNYLFNTLGNFTVNPKAGLIFTDFNTGDVLQLTGSVEILWEHDPVVQAFQGAERAWRFKLDHAIRISNALPFRSILEEFSANTLLTGSWQQAEMALAAEAQRDAWRPFAVTRIQDESEVIRSFYLEPTDGHGLPSFEAGQHLTLRAQIQTSSAAVIRNYTVSSAPGESYYRISVKREPDGVMSNHLHQSLKTGDIIEIRAPRGDFFLDPAEHRPAVLLAAGVGITPMMAMAQHVANQGVLTRHTRELTILHASQSIEQRAFADQLSQLELYSGGKLRYLSYISGSDGRINTEVLKSRLALDDYDFMLCGPAAFIQAMYDSLQELGVSDSRIYAEAFGPSSLTRRPEPGVIIEQQLDEADDALVHFTVSDVEQRWNKGDATLLELAEMHGLTPAYGCRSGSCGSCAATLVSGNVTYRTTPSAQRDPDQVLICCAVPAKDSATLKIAL</sequence>
<dbReference type="PROSITE" id="PS51085">
    <property type="entry name" value="2FE2S_FER_2"/>
    <property type="match status" value="1"/>
</dbReference>
<dbReference type="RefSeq" id="WP_088919196.1">
    <property type="nucleotide sequence ID" value="NZ_CP018632.1"/>
</dbReference>
<dbReference type="EMBL" id="CP018632">
    <property type="protein sequence ID" value="ASJ74113.1"/>
    <property type="molecule type" value="Genomic_DNA"/>
</dbReference>
<evidence type="ECO:0000259" key="1">
    <source>
        <dbReference type="PROSITE" id="PS51085"/>
    </source>
</evidence>
<dbReference type="InterPro" id="IPR012349">
    <property type="entry name" value="Split_barrel_FMN-bd"/>
</dbReference>
<keyword evidence="3" id="KW-0560">Oxidoreductase</keyword>
<feature type="domain" description="FAD-binding FR-type" evidence="2">
    <location>
        <begin position="337"/>
        <end position="442"/>
    </location>
</feature>
<dbReference type="InterPro" id="IPR008333">
    <property type="entry name" value="Cbr1-like_FAD-bd_dom"/>
</dbReference>
<dbReference type="PRINTS" id="PR00409">
    <property type="entry name" value="PHDIOXRDTASE"/>
</dbReference>
<dbReference type="PANTHER" id="PTHR42815">
    <property type="entry name" value="FAD-BINDING, PUTATIVE (AFU_ORTHOLOGUE AFUA_6G07600)-RELATED"/>
    <property type="match status" value="1"/>
</dbReference>
<dbReference type="Pfam" id="PF00111">
    <property type="entry name" value="Fer2"/>
    <property type="match status" value="1"/>
</dbReference>
<name>A0A2Z2NRW2_9GAMM</name>
<dbReference type="InterPro" id="IPR017938">
    <property type="entry name" value="Riboflavin_synthase-like_b-brl"/>
</dbReference>
<reference evidence="3 4" key="1">
    <citation type="submission" date="2016-12" db="EMBL/GenBank/DDBJ databases">
        <authorList>
            <person name="Song W.-J."/>
            <person name="Kurnit D.M."/>
        </authorList>
    </citation>
    <scope>NUCLEOTIDE SEQUENCE [LARGE SCALE GENOMIC DNA]</scope>
    <source>
        <strain evidence="3 4">IMCC3135</strain>
    </source>
</reference>
<dbReference type="InterPro" id="IPR006058">
    <property type="entry name" value="2Fe2S_fd_BS"/>
</dbReference>
<dbReference type="InterPro" id="IPR036010">
    <property type="entry name" value="2Fe-2S_ferredoxin-like_sf"/>
</dbReference>
<dbReference type="InterPro" id="IPR039261">
    <property type="entry name" value="FNR_nucleotide-bd"/>
</dbReference>
<keyword evidence="4" id="KW-1185">Reference proteome</keyword>